<protein>
    <submittedName>
        <fullName evidence="1">Uncharacterized protein</fullName>
    </submittedName>
</protein>
<reference evidence="1 2" key="1">
    <citation type="journal article" date="2023" name="bioRxiv">
        <title>High-quality genome assemblies of four members of thePodospora anserinaspecies complex.</title>
        <authorList>
            <person name="Ament-Velasquez S.L."/>
            <person name="Vogan A.A."/>
            <person name="Wallerman O."/>
            <person name="Hartmann F."/>
            <person name="Gautier V."/>
            <person name="Silar P."/>
            <person name="Giraud T."/>
            <person name="Johannesson H."/>
        </authorList>
    </citation>
    <scope>NUCLEOTIDE SEQUENCE [LARGE SCALE GENOMIC DNA]</scope>
    <source>
        <strain evidence="1 2">CBS 124.78</strain>
    </source>
</reference>
<evidence type="ECO:0000313" key="2">
    <source>
        <dbReference type="Proteomes" id="UP001323617"/>
    </source>
</evidence>
<dbReference type="Proteomes" id="UP001323617">
    <property type="component" value="Unassembled WGS sequence"/>
</dbReference>
<comment type="caution">
    <text evidence="1">The sequence shown here is derived from an EMBL/GenBank/DDBJ whole genome shotgun (WGS) entry which is preliminary data.</text>
</comment>
<name>A0ABR0I694_9PEZI</name>
<organism evidence="1 2">
    <name type="scientific">Podospora pseudoanserina</name>
    <dbReference type="NCBI Taxonomy" id="2609844"/>
    <lineage>
        <taxon>Eukaryota</taxon>
        <taxon>Fungi</taxon>
        <taxon>Dikarya</taxon>
        <taxon>Ascomycota</taxon>
        <taxon>Pezizomycotina</taxon>
        <taxon>Sordariomycetes</taxon>
        <taxon>Sordariomycetidae</taxon>
        <taxon>Sordariales</taxon>
        <taxon>Podosporaceae</taxon>
        <taxon>Podospora</taxon>
    </lineage>
</organism>
<keyword evidence="2" id="KW-1185">Reference proteome</keyword>
<proteinExistence type="predicted"/>
<gene>
    <name evidence="1" type="ORF">QC764_511813</name>
</gene>
<dbReference type="RefSeq" id="XP_062799157.1">
    <property type="nucleotide sequence ID" value="XM_062948402.1"/>
</dbReference>
<sequence length="250" mass="28318">MAEKLDRISGSQMIKRLGEHCNSFSFLFLFHYRTIHPTTGKMSPYIICCPICGWRMYDIGAGWRNEFRGLCITPKKGKFYQTGLGVYDDPSSGGFIAPRNTATRYDDDGYTRPQKDQFATHRLGTGKRGFAIHDACWLLLQQAMSPAAVPLDRVVYSLDSAKDSYRPPRSEWAYEQHGEEDSLFPWEINGRDDEAEDAPWAADPREVNVQTILDVTRLAERCPDDAKAKNLTTELSDLVGEFSWPFEASG</sequence>
<evidence type="ECO:0000313" key="1">
    <source>
        <dbReference type="EMBL" id="KAK4675687.1"/>
    </source>
</evidence>
<dbReference type="GeneID" id="87969267"/>
<dbReference type="EMBL" id="JAFFHC010000005">
    <property type="protein sequence ID" value="KAK4675687.1"/>
    <property type="molecule type" value="Genomic_DNA"/>
</dbReference>
<accession>A0ABR0I694</accession>